<gene>
    <name evidence="1" type="ORF">CKAN_01354700</name>
</gene>
<dbReference type="OrthoDB" id="10483813at2759"/>
<sequence length="73" mass="8538">MSRMQRCPPRHEKPARTVSPIRICVVLILSKCLQKLNYRSGGSIQCNSPRILLEIFKIDVEIRKLKLFELLYP</sequence>
<dbReference type="EMBL" id="QPKB01000005">
    <property type="protein sequence ID" value="RWR84722.1"/>
    <property type="molecule type" value="Genomic_DNA"/>
</dbReference>
<accession>A0A3S3QI28</accession>
<comment type="caution">
    <text evidence="1">The sequence shown here is derived from an EMBL/GenBank/DDBJ whole genome shotgun (WGS) entry which is preliminary data.</text>
</comment>
<evidence type="ECO:0000313" key="1">
    <source>
        <dbReference type="EMBL" id="RWR84722.1"/>
    </source>
</evidence>
<evidence type="ECO:0000313" key="2">
    <source>
        <dbReference type="Proteomes" id="UP000283530"/>
    </source>
</evidence>
<keyword evidence="2" id="KW-1185">Reference proteome</keyword>
<protein>
    <submittedName>
        <fullName evidence="1">Uncharacterized protein</fullName>
    </submittedName>
</protein>
<dbReference type="Proteomes" id="UP000283530">
    <property type="component" value="Unassembled WGS sequence"/>
</dbReference>
<reference evidence="1 2" key="1">
    <citation type="journal article" date="2019" name="Nat. Plants">
        <title>Stout camphor tree genome fills gaps in understanding of flowering plant genome evolution.</title>
        <authorList>
            <person name="Chaw S.M."/>
            <person name="Liu Y.C."/>
            <person name="Wu Y.W."/>
            <person name="Wang H.Y."/>
            <person name="Lin C.I."/>
            <person name="Wu C.S."/>
            <person name="Ke H.M."/>
            <person name="Chang L.Y."/>
            <person name="Hsu C.Y."/>
            <person name="Yang H.T."/>
            <person name="Sudianto E."/>
            <person name="Hsu M.H."/>
            <person name="Wu K.P."/>
            <person name="Wang L.N."/>
            <person name="Leebens-Mack J.H."/>
            <person name="Tsai I.J."/>
        </authorList>
    </citation>
    <scope>NUCLEOTIDE SEQUENCE [LARGE SCALE GENOMIC DNA]</scope>
    <source>
        <strain evidence="2">cv. Chaw 1501</strain>
        <tissue evidence="1">Young leaves</tissue>
    </source>
</reference>
<dbReference type="AlphaFoldDB" id="A0A3S3QI28"/>
<organism evidence="1 2">
    <name type="scientific">Cinnamomum micranthum f. kanehirae</name>
    <dbReference type="NCBI Taxonomy" id="337451"/>
    <lineage>
        <taxon>Eukaryota</taxon>
        <taxon>Viridiplantae</taxon>
        <taxon>Streptophyta</taxon>
        <taxon>Embryophyta</taxon>
        <taxon>Tracheophyta</taxon>
        <taxon>Spermatophyta</taxon>
        <taxon>Magnoliopsida</taxon>
        <taxon>Magnoliidae</taxon>
        <taxon>Laurales</taxon>
        <taxon>Lauraceae</taxon>
        <taxon>Cinnamomum</taxon>
    </lineage>
</organism>
<proteinExistence type="predicted"/>
<name>A0A3S3QI28_9MAGN</name>